<name>A0A2P6MLD6_ALKUR</name>
<evidence type="ECO:0000313" key="1">
    <source>
        <dbReference type="EMBL" id="PRO67096.1"/>
    </source>
</evidence>
<dbReference type="Proteomes" id="UP000243650">
    <property type="component" value="Unassembled WGS sequence"/>
</dbReference>
<evidence type="ECO:0000313" key="2">
    <source>
        <dbReference type="Proteomes" id="UP000243650"/>
    </source>
</evidence>
<dbReference type="EMBL" id="PVNS01000001">
    <property type="protein sequence ID" value="PRO67096.1"/>
    <property type="molecule type" value="Genomic_DNA"/>
</dbReference>
<organism evidence="1 2">
    <name type="scientific">Alkalicoccus urumqiensis</name>
    <name type="common">Bacillus urumqiensis</name>
    <dbReference type="NCBI Taxonomy" id="1548213"/>
    <lineage>
        <taxon>Bacteria</taxon>
        <taxon>Bacillati</taxon>
        <taxon>Bacillota</taxon>
        <taxon>Bacilli</taxon>
        <taxon>Bacillales</taxon>
        <taxon>Bacillaceae</taxon>
        <taxon>Alkalicoccus</taxon>
    </lineage>
</organism>
<proteinExistence type="predicted"/>
<dbReference type="Pfam" id="PF09932">
    <property type="entry name" value="DUF2164"/>
    <property type="match status" value="1"/>
</dbReference>
<dbReference type="AlphaFoldDB" id="A0A2P6MLD6"/>
<reference evidence="1 2" key="1">
    <citation type="submission" date="2018-03" db="EMBL/GenBank/DDBJ databases">
        <title>Bacillus urumqiensis sp. nov., a moderately haloalkaliphilic bacterium isolated from a salt lake.</title>
        <authorList>
            <person name="Zhao B."/>
            <person name="Liao Z."/>
        </authorList>
    </citation>
    <scope>NUCLEOTIDE SEQUENCE [LARGE SCALE GENOMIC DNA]</scope>
    <source>
        <strain evidence="1 2">BZ-SZ-XJ18</strain>
    </source>
</reference>
<keyword evidence="2" id="KW-1185">Reference proteome</keyword>
<gene>
    <name evidence="1" type="ORF">C6I21_00570</name>
</gene>
<protein>
    <submittedName>
        <fullName evidence="1">DUF2164 domain-containing protein</fullName>
    </submittedName>
</protein>
<sequence>MRNVKKLSNEQRQRVLEALQQTIFDVRGEDIGLLQAEQLLQCFEEAAAPLYYNRGVEDAGRMVLERMEGLDEDIASLKQSGRGRR</sequence>
<dbReference type="OrthoDB" id="573733at2"/>
<accession>A0A2P6MLD6</accession>
<dbReference type="InterPro" id="IPR018680">
    <property type="entry name" value="DUF2164"/>
</dbReference>
<comment type="caution">
    <text evidence="1">The sequence shown here is derived from an EMBL/GenBank/DDBJ whole genome shotgun (WGS) entry which is preliminary data.</text>
</comment>